<name>A0AAD9SJ80_PHOAM</name>
<comment type="subcellular location">
    <subcellularLocation>
        <location evidence="1">Membrane</location>
        <topology evidence="1">Multi-pass membrane protein</topology>
    </subcellularLocation>
</comment>
<evidence type="ECO:0000256" key="1">
    <source>
        <dbReference type="ARBA" id="ARBA00004141"/>
    </source>
</evidence>
<evidence type="ECO:0000313" key="9">
    <source>
        <dbReference type="EMBL" id="KAK2608353.1"/>
    </source>
</evidence>
<comment type="similarity">
    <text evidence="5">Belongs to the SAT4 family.</text>
</comment>
<feature type="transmembrane region" description="Helical" evidence="7">
    <location>
        <begin position="167"/>
        <end position="188"/>
    </location>
</feature>
<evidence type="ECO:0000256" key="2">
    <source>
        <dbReference type="ARBA" id="ARBA00022692"/>
    </source>
</evidence>
<dbReference type="InterPro" id="IPR052337">
    <property type="entry name" value="SAT4-like"/>
</dbReference>
<dbReference type="AlphaFoldDB" id="A0AAD9SJ80"/>
<dbReference type="Proteomes" id="UP001265746">
    <property type="component" value="Unassembled WGS sequence"/>
</dbReference>
<protein>
    <recommendedName>
        <fullName evidence="8">Rhodopsin domain-containing protein</fullName>
    </recommendedName>
</protein>
<organism evidence="9 10">
    <name type="scientific">Phomopsis amygdali</name>
    <name type="common">Fusicoccum amygdali</name>
    <dbReference type="NCBI Taxonomy" id="1214568"/>
    <lineage>
        <taxon>Eukaryota</taxon>
        <taxon>Fungi</taxon>
        <taxon>Dikarya</taxon>
        <taxon>Ascomycota</taxon>
        <taxon>Pezizomycotina</taxon>
        <taxon>Sordariomycetes</taxon>
        <taxon>Sordariomycetidae</taxon>
        <taxon>Diaporthales</taxon>
        <taxon>Diaporthaceae</taxon>
        <taxon>Diaporthe</taxon>
    </lineage>
</organism>
<evidence type="ECO:0000256" key="5">
    <source>
        <dbReference type="ARBA" id="ARBA00038359"/>
    </source>
</evidence>
<dbReference type="PANTHER" id="PTHR33048">
    <property type="entry name" value="PTH11-LIKE INTEGRAL MEMBRANE PROTEIN (AFU_ORTHOLOGUE AFUA_5G11245)"/>
    <property type="match status" value="1"/>
</dbReference>
<evidence type="ECO:0000259" key="8">
    <source>
        <dbReference type="Pfam" id="PF20684"/>
    </source>
</evidence>
<dbReference type="PANTHER" id="PTHR33048:SF124">
    <property type="entry name" value="INTEGRAL MEMBRANE PROTEIN"/>
    <property type="match status" value="1"/>
</dbReference>
<keyword evidence="10" id="KW-1185">Reference proteome</keyword>
<evidence type="ECO:0000256" key="4">
    <source>
        <dbReference type="ARBA" id="ARBA00023136"/>
    </source>
</evidence>
<reference evidence="9" key="1">
    <citation type="submission" date="2023-06" db="EMBL/GenBank/DDBJ databases">
        <authorList>
            <person name="Noh H."/>
        </authorList>
    </citation>
    <scope>NUCLEOTIDE SEQUENCE</scope>
    <source>
        <strain evidence="9">DUCC20226</strain>
    </source>
</reference>
<dbReference type="Pfam" id="PF20684">
    <property type="entry name" value="Fung_rhodopsin"/>
    <property type="match status" value="1"/>
</dbReference>
<feature type="domain" description="Rhodopsin" evidence="8">
    <location>
        <begin position="71"/>
        <end position="308"/>
    </location>
</feature>
<comment type="caution">
    <text evidence="9">The sequence shown here is derived from an EMBL/GenBank/DDBJ whole genome shotgun (WGS) entry which is preliminary data.</text>
</comment>
<dbReference type="InterPro" id="IPR049326">
    <property type="entry name" value="Rhodopsin_dom_fungi"/>
</dbReference>
<feature type="transmembrane region" description="Helical" evidence="7">
    <location>
        <begin position="208"/>
        <end position="234"/>
    </location>
</feature>
<feature type="region of interest" description="Disordered" evidence="6">
    <location>
        <begin position="333"/>
        <end position="432"/>
    </location>
</feature>
<evidence type="ECO:0000256" key="3">
    <source>
        <dbReference type="ARBA" id="ARBA00022989"/>
    </source>
</evidence>
<gene>
    <name evidence="9" type="ORF">N8I77_006971</name>
</gene>
<feature type="transmembrane region" description="Helical" evidence="7">
    <location>
        <begin position="86"/>
        <end position="109"/>
    </location>
</feature>
<dbReference type="GO" id="GO:0016020">
    <property type="term" value="C:membrane"/>
    <property type="evidence" value="ECO:0007669"/>
    <property type="project" value="UniProtKB-SubCell"/>
</dbReference>
<evidence type="ECO:0000313" key="10">
    <source>
        <dbReference type="Proteomes" id="UP001265746"/>
    </source>
</evidence>
<evidence type="ECO:0000256" key="7">
    <source>
        <dbReference type="SAM" id="Phobius"/>
    </source>
</evidence>
<keyword evidence="4 7" id="KW-0472">Membrane</keyword>
<sequence length="432" mass="47563">MHWCQFYANLNSTDADAAAVVLPKTMSTKPMYAAEPPDGEIRVTVNPPFRGQGIVPVAIVTTIAALLILSLRMFTRIYVIRRGLGWDDYLVTISMAGSISFMCLSIHIVKLGAGLHVWDVLYDNFIAYLAANLGITISYSSCVSFAKLSILALYLRLSPERIFRRAVYTLLIITSLHTTSYILMSIFLCRPVSAQWDLSITGKCVDKFSLMMTLSVANILIDMTILLLPVGVVVPLQMPKMQKASLLVLFATGGFVCGIAIYRTYILPGLLRSSDWTWDCAGQNIWGTVECNLGIVCACVPALKPFFVRYLPTIFLSQASSLEPSQTMQAYSTTVSKNRKRRGEADSGQAYELSSRDEAEDNSDEAKLWSRSRTTISPVPLTRTGEMDEQGTPWCPQTASTECAAVKSDNSLPKTGDGTINVKRETSVSYDS</sequence>
<keyword evidence="3 7" id="KW-1133">Transmembrane helix</keyword>
<feature type="transmembrane region" description="Helical" evidence="7">
    <location>
        <begin position="54"/>
        <end position="74"/>
    </location>
</feature>
<feature type="transmembrane region" description="Helical" evidence="7">
    <location>
        <begin position="129"/>
        <end position="155"/>
    </location>
</feature>
<dbReference type="EMBL" id="JAUJFL010000003">
    <property type="protein sequence ID" value="KAK2608353.1"/>
    <property type="molecule type" value="Genomic_DNA"/>
</dbReference>
<keyword evidence="2 7" id="KW-0812">Transmembrane</keyword>
<accession>A0AAD9SJ80</accession>
<proteinExistence type="inferred from homology"/>
<evidence type="ECO:0000256" key="6">
    <source>
        <dbReference type="SAM" id="MobiDB-lite"/>
    </source>
</evidence>
<feature type="transmembrane region" description="Helical" evidence="7">
    <location>
        <begin position="246"/>
        <end position="265"/>
    </location>
</feature>